<sequence>MSVKKRKYLGEYIRFAFVSLQKSPNQILDQVRDSPVFAIQCDGTTDIAQCSQLLVCAHFVSGNCVKEEMFCHPMDSCTTAAAIFRDVSNFFQENQLSRIFKLLCKDMESEYEALLFHTNLPLAYLVDIFEALNALDLNLQGKSINILTHHDTIRTFMGNTASFSYLDSALIHGNLNSELQRQIITHLTDLQAEFISYFPDIDEKREAWKFIRKPFQCEVTNVLDEVQEKFLELKFNSTAKEDFIELDLEMFWILKCSGSCAFLFIL</sequence>
<dbReference type="AlphaFoldDB" id="A0A0L8HXH0"/>
<name>A0A0L8HXH0_OCTBM</name>
<dbReference type="STRING" id="37653.A0A0L8HXH0"/>
<dbReference type="OrthoDB" id="10000786at2759"/>
<dbReference type="PANTHER" id="PTHR45913:SF19">
    <property type="entry name" value="LOW QUALITY PROTEIN: ZINC FINGER BED DOMAIN-CONTAINING PROTEIN 5-LIKE"/>
    <property type="match status" value="1"/>
</dbReference>
<accession>A0A0L8HXH0</accession>
<evidence type="ECO:0008006" key="2">
    <source>
        <dbReference type="Google" id="ProtNLM"/>
    </source>
</evidence>
<gene>
    <name evidence="1" type="ORF">OCBIM_22003287mg</name>
</gene>
<dbReference type="PANTHER" id="PTHR45913">
    <property type="entry name" value="EPM2A-INTERACTING PROTEIN 1"/>
    <property type="match status" value="1"/>
</dbReference>
<dbReference type="EMBL" id="KQ417076">
    <property type="protein sequence ID" value="KOF93879.1"/>
    <property type="molecule type" value="Genomic_DNA"/>
</dbReference>
<proteinExistence type="predicted"/>
<reference evidence="1" key="1">
    <citation type="submission" date="2015-07" db="EMBL/GenBank/DDBJ databases">
        <title>MeaNS - Measles Nucleotide Surveillance Program.</title>
        <authorList>
            <person name="Tran T."/>
            <person name="Druce J."/>
        </authorList>
    </citation>
    <scope>NUCLEOTIDE SEQUENCE</scope>
    <source>
        <strain evidence="1">UCB-OBI-ISO-001</strain>
        <tissue evidence="1">Gonad</tissue>
    </source>
</reference>
<evidence type="ECO:0000313" key="1">
    <source>
        <dbReference type="EMBL" id="KOF93879.1"/>
    </source>
</evidence>
<organism evidence="1">
    <name type="scientific">Octopus bimaculoides</name>
    <name type="common">California two-spotted octopus</name>
    <dbReference type="NCBI Taxonomy" id="37653"/>
    <lineage>
        <taxon>Eukaryota</taxon>
        <taxon>Metazoa</taxon>
        <taxon>Spiralia</taxon>
        <taxon>Lophotrochozoa</taxon>
        <taxon>Mollusca</taxon>
        <taxon>Cephalopoda</taxon>
        <taxon>Coleoidea</taxon>
        <taxon>Octopodiformes</taxon>
        <taxon>Octopoda</taxon>
        <taxon>Incirrata</taxon>
        <taxon>Octopodidae</taxon>
        <taxon>Octopus</taxon>
    </lineage>
</organism>
<protein>
    <recommendedName>
        <fullName evidence="2">DUF4371 domain-containing protein</fullName>
    </recommendedName>
</protein>